<feature type="region of interest" description="Disordered" evidence="1">
    <location>
        <begin position="368"/>
        <end position="432"/>
    </location>
</feature>
<sequence>MVPSDMDPLLEPPAPATTTPQDSTSAGGDVVPINPSKKRPQILANVPTGQVAWCKPGLVKLNGKIKPWRCVEHGDFLHGFPEVAMDTQDVVDEFYNALKEAEVWGIGQVSDTNLDLDPPPPCADNPQTDARGHNADTTVANEQAGDDEEVPPDHGNHERSNQATSIPHDAVRDVVPTSDDHVQGDVTTTSSSDATSLDYFGLYTTPPMELPVTRNIAIQGPTKQVETNHHDEPGQDSVPQSTKEVASAALPLGSLRLPPHMVPSDINPLVDPPSPETAYFVPDERAVRSEKAKVPSVVLQEAVPAADKFIASNEPVLVFPDVVDEELQHDTLDQTYLASSERIRLLPKFTASDMYSLASADRLRVSVAKTQAQRAHREVPRGSHPPPSSKAARPKPPSPTKARAITTTKPSSATKSTASRGAPPIKNDVDSDDSETFEKLLIKHDKALKSKAAKPSVDLIPYNCLAWALLEGYPWLPVFVLDPFTLQADLHLL</sequence>
<accession>A0A397BSZ9</accession>
<feature type="compositionally biased region" description="Pro residues" evidence="1">
    <location>
        <begin position="383"/>
        <end position="399"/>
    </location>
</feature>
<feature type="compositionally biased region" description="Basic and acidic residues" evidence="1">
    <location>
        <begin position="151"/>
        <end position="160"/>
    </location>
</feature>
<evidence type="ECO:0000313" key="2">
    <source>
        <dbReference type="EMBL" id="RHY22483.1"/>
    </source>
</evidence>
<evidence type="ECO:0000256" key="1">
    <source>
        <dbReference type="SAM" id="MobiDB-lite"/>
    </source>
</evidence>
<organism evidence="2 3">
    <name type="scientific">Aphanomyces astaci</name>
    <name type="common">Crayfish plague agent</name>
    <dbReference type="NCBI Taxonomy" id="112090"/>
    <lineage>
        <taxon>Eukaryota</taxon>
        <taxon>Sar</taxon>
        <taxon>Stramenopiles</taxon>
        <taxon>Oomycota</taxon>
        <taxon>Saprolegniomycetes</taxon>
        <taxon>Saprolegniales</taxon>
        <taxon>Verrucalvaceae</taxon>
        <taxon>Aphanomyces</taxon>
    </lineage>
</organism>
<dbReference type="Proteomes" id="UP000266239">
    <property type="component" value="Unassembled WGS sequence"/>
</dbReference>
<feature type="region of interest" description="Disordered" evidence="1">
    <location>
        <begin position="1"/>
        <end position="38"/>
    </location>
</feature>
<feature type="region of interest" description="Disordered" evidence="1">
    <location>
        <begin position="225"/>
        <end position="244"/>
    </location>
</feature>
<dbReference type="AlphaFoldDB" id="A0A397BSZ9"/>
<protein>
    <recommendedName>
        <fullName evidence="4">PWWP domain-containing protein</fullName>
    </recommendedName>
</protein>
<dbReference type="VEuPathDB" id="FungiDB:H257_01847"/>
<proteinExistence type="predicted"/>
<comment type="caution">
    <text evidence="2">The sequence shown here is derived from an EMBL/GenBank/DDBJ whole genome shotgun (WGS) entry which is preliminary data.</text>
</comment>
<gene>
    <name evidence="2" type="ORF">DYB25_009912</name>
</gene>
<evidence type="ECO:0000313" key="3">
    <source>
        <dbReference type="Proteomes" id="UP000266239"/>
    </source>
</evidence>
<name>A0A397BSZ9_APHAT</name>
<evidence type="ECO:0008006" key="4">
    <source>
        <dbReference type="Google" id="ProtNLM"/>
    </source>
</evidence>
<reference evidence="2 3" key="1">
    <citation type="submission" date="2018-08" db="EMBL/GenBank/DDBJ databases">
        <title>Aphanomyces genome sequencing and annotation.</title>
        <authorList>
            <person name="Minardi D."/>
            <person name="Oidtmann B."/>
            <person name="Van Der Giezen M."/>
            <person name="Studholme D.J."/>
        </authorList>
    </citation>
    <scope>NUCLEOTIDE SEQUENCE [LARGE SCALE GENOMIC DNA]</scope>
    <source>
        <strain evidence="2 3">Yx</strain>
    </source>
</reference>
<dbReference type="EMBL" id="QUTA01003711">
    <property type="protein sequence ID" value="RHY22483.1"/>
    <property type="molecule type" value="Genomic_DNA"/>
</dbReference>
<feature type="region of interest" description="Disordered" evidence="1">
    <location>
        <begin position="112"/>
        <end position="168"/>
    </location>
</feature>
<feature type="compositionally biased region" description="Low complexity" evidence="1">
    <location>
        <begin position="400"/>
        <end position="419"/>
    </location>
</feature>
<feature type="non-terminal residue" evidence="2">
    <location>
        <position position="493"/>
    </location>
</feature>